<dbReference type="Pfam" id="PF00381">
    <property type="entry name" value="PTS-HPr"/>
    <property type="match status" value="1"/>
</dbReference>
<name>A0ABU4GJF7_9CLOT</name>
<evidence type="ECO:0000313" key="2">
    <source>
        <dbReference type="EMBL" id="MDW2797750.1"/>
    </source>
</evidence>
<dbReference type="Proteomes" id="UP001276854">
    <property type="component" value="Unassembled WGS sequence"/>
</dbReference>
<accession>A0ABU4GJF7</accession>
<dbReference type="InterPro" id="IPR035895">
    <property type="entry name" value="HPr-like_sf"/>
</dbReference>
<comment type="caution">
    <text evidence="2">The sequence shown here is derived from an EMBL/GenBank/DDBJ whole genome shotgun (WGS) entry which is preliminary data.</text>
</comment>
<evidence type="ECO:0000313" key="3">
    <source>
        <dbReference type="Proteomes" id="UP001276854"/>
    </source>
</evidence>
<dbReference type="RefSeq" id="WP_318063998.1">
    <property type="nucleotide sequence ID" value="NZ_JAWONS010000133.1"/>
</dbReference>
<dbReference type="InterPro" id="IPR000032">
    <property type="entry name" value="HPr-like"/>
</dbReference>
<dbReference type="Gene3D" id="3.30.1340.10">
    <property type="entry name" value="HPr-like"/>
    <property type="match status" value="1"/>
</dbReference>
<dbReference type="EMBL" id="JAWONS010000133">
    <property type="protein sequence ID" value="MDW2797750.1"/>
    <property type="molecule type" value="Genomic_DNA"/>
</dbReference>
<protein>
    <submittedName>
        <fullName evidence="2">HPr family phosphocarrier protein</fullName>
    </submittedName>
</protein>
<proteinExistence type="predicted"/>
<sequence>MKRYPIRLTNIEEATAFVKTVSKFECDMDICRGSIIIDAKSFLGIMTICSDTDLELIIYNNHHDEVLESISEFLVDQKTA</sequence>
<gene>
    <name evidence="2" type="ORF">RZO55_09220</name>
</gene>
<keyword evidence="3" id="KW-1185">Reference proteome</keyword>
<reference evidence="2 3" key="1">
    <citation type="submission" date="2023-10" db="EMBL/GenBank/DDBJ databases">
        <title>A novel Glycoside Hydrolase 43-Like Enzyme from Clostrdium boliviensis is an Endo-xylanase, and a Candidate for Xylooligosaccharides Production from Different Xylan Substrates.</title>
        <authorList>
            <person name="Alvarez M.T."/>
            <person name="Rocabado-Villegas L.R."/>
            <person name="Salas-Veizaga D.M."/>
            <person name="Linares-Pasten J.A."/>
            <person name="Gudmundsdottir E.E."/>
            <person name="Hreggvidsson G.O."/>
            <person name="Adlercreutz P."/>
            <person name="Nordberg Karlsson E."/>
        </authorList>
    </citation>
    <scope>NUCLEOTIDE SEQUENCE [LARGE SCALE GENOMIC DNA]</scope>
    <source>
        <strain evidence="2 3">E-1</strain>
    </source>
</reference>
<dbReference type="SUPFAM" id="SSF55594">
    <property type="entry name" value="HPr-like"/>
    <property type="match status" value="1"/>
</dbReference>
<feature type="domain" description="HPr" evidence="1">
    <location>
        <begin position="14"/>
        <end position="74"/>
    </location>
</feature>
<evidence type="ECO:0000259" key="1">
    <source>
        <dbReference type="Pfam" id="PF00381"/>
    </source>
</evidence>
<organism evidence="2 3">
    <name type="scientific">Clostridium boliviensis</name>
    <dbReference type="NCBI Taxonomy" id="318465"/>
    <lineage>
        <taxon>Bacteria</taxon>
        <taxon>Bacillati</taxon>
        <taxon>Bacillota</taxon>
        <taxon>Clostridia</taxon>
        <taxon>Eubacteriales</taxon>
        <taxon>Clostridiaceae</taxon>
        <taxon>Clostridium</taxon>
    </lineage>
</organism>